<dbReference type="Pfam" id="PF13180">
    <property type="entry name" value="PDZ_2"/>
    <property type="match status" value="1"/>
</dbReference>
<evidence type="ECO:0000313" key="7">
    <source>
        <dbReference type="Proteomes" id="UP001518990"/>
    </source>
</evidence>
<dbReference type="SUPFAM" id="SSF50156">
    <property type="entry name" value="PDZ domain-like"/>
    <property type="match status" value="1"/>
</dbReference>
<dbReference type="GO" id="GO:0006508">
    <property type="term" value="P:proteolysis"/>
    <property type="evidence" value="ECO:0007669"/>
    <property type="project" value="UniProtKB-KW"/>
</dbReference>
<dbReference type="InterPro" id="IPR001940">
    <property type="entry name" value="Peptidase_S1C"/>
</dbReference>
<dbReference type="SMART" id="SM00228">
    <property type="entry name" value="PDZ"/>
    <property type="match status" value="1"/>
</dbReference>
<organism evidence="6 7">
    <name type="scientific">Roseomonas marmotae</name>
    <dbReference type="NCBI Taxonomy" id="2768161"/>
    <lineage>
        <taxon>Bacteria</taxon>
        <taxon>Pseudomonadati</taxon>
        <taxon>Pseudomonadota</taxon>
        <taxon>Alphaproteobacteria</taxon>
        <taxon>Acetobacterales</taxon>
        <taxon>Roseomonadaceae</taxon>
        <taxon>Roseomonas</taxon>
    </lineage>
</organism>
<keyword evidence="2 6" id="KW-0645">Protease</keyword>
<dbReference type="PANTHER" id="PTHR22939:SF129">
    <property type="entry name" value="SERINE PROTEASE HTRA2, MITOCHONDRIAL"/>
    <property type="match status" value="1"/>
</dbReference>
<dbReference type="PRINTS" id="PR00834">
    <property type="entry name" value="PROTEASES2C"/>
</dbReference>
<sequence>MAKPDEDEMVPVALQPQPGDYAYDLDHALSAVVTLHARVPEDAFTAGTLGTERLGNAVLIRESGLLLTIGYLVTEAEEIWLTTAGGRVVAGHVMAYDQVTGFGLVQALGPLGIPALALGESGRIEVGARIVFAGAGGRPAALAGRIIARQEFAGYWEYLLDEAIFTAPAHPHWGGAALIGPKGDLIGIGSLQLGHDPGDGRVRILNMSVPTDLLKPILEEMLMRGRANRPPRPWLGVSASSDDGQVVLAGVTRRGPAARAGLREGDVILAVAQEPVNDLAAFLRGIWSLGEAGVDIPLVVEREGDRFEVRVTSGDRQRFLKSAPLH</sequence>
<dbReference type="Proteomes" id="UP001518990">
    <property type="component" value="Unassembled WGS sequence"/>
</dbReference>
<evidence type="ECO:0000256" key="3">
    <source>
        <dbReference type="ARBA" id="ARBA00022801"/>
    </source>
</evidence>
<dbReference type="GO" id="GO:0008233">
    <property type="term" value="F:peptidase activity"/>
    <property type="evidence" value="ECO:0007669"/>
    <property type="project" value="UniProtKB-KW"/>
</dbReference>
<dbReference type="Pfam" id="PF13365">
    <property type="entry name" value="Trypsin_2"/>
    <property type="match status" value="1"/>
</dbReference>
<dbReference type="EMBL" id="JACTNF010000009">
    <property type="protein sequence ID" value="MBO1075062.1"/>
    <property type="molecule type" value="Genomic_DNA"/>
</dbReference>
<dbReference type="Gene3D" id="2.40.10.120">
    <property type="match status" value="1"/>
</dbReference>
<comment type="similarity">
    <text evidence="1">Belongs to the peptidase S1C family.</text>
</comment>
<keyword evidence="3" id="KW-0378">Hydrolase</keyword>
<evidence type="ECO:0000256" key="1">
    <source>
        <dbReference type="ARBA" id="ARBA00010541"/>
    </source>
</evidence>
<dbReference type="InterPro" id="IPR036034">
    <property type="entry name" value="PDZ_sf"/>
</dbReference>
<accession>A0ABS3KDJ6</accession>
<dbReference type="InterPro" id="IPR001478">
    <property type="entry name" value="PDZ"/>
</dbReference>
<keyword evidence="4" id="KW-0720">Serine protease</keyword>
<protein>
    <submittedName>
        <fullName evidence="6">Serine protease</fullName>
    </submittedName>
</protein>
<evidence type="ECO:0000313" key="6">
    <source>
        <dbReference type="EMBL" id="MBO1075062.1"/>
    </source>
</evidence>
<evidence type="ECO:0000259" key="5">
    <source>
        <dbReference type="PROSITE" id="PS50106"/>
    </source>
</evidence>
<reference evidence="6 7" key="1">
    <citation type="submission" date="2020-09" db="EMBL/GenBank/DDBJ databases">
        <title>Roseomonas.</title>
        <authorList>
            <person name="Zhu W."/>
        </authorList>
    </citation>
    <scope>NUCLEOTIDE SEQUENCE [LARGE SCALE GENOMIC DNA]</scope>
    <source>
        <strain evidence="6 7">1311</strain>
    </source>
</reference>
<gene>
    <name evidence="6" type="ORF">IAI60_10620</name>
</gene>
<evidence type="ECO:0000256" key="2">
    <source>
        <dbReference type="ARBA" id="ARBA00022670"/>
    </source>
</evidence>
<comment type="caution">
    <text evidence="6">The sequence shown here is derived from an EMBL/GenBank/DDBJ whole genome shotgun (WGS) entry which is preliminary data.</text>
</comment>
<dbReference type="InterPro" id="IPR009003">
    <property type="entry name" value="Peptidase_S1_PA"/>
</dbReference>
<name>A0ABS3KDJ6_9PROT</name>
<dbReference type="Gene3D" id="2.30.42.10">
    <property type="match status" value="1"/>
</dbReference>
<evidence type="ECO:0000256" key="4">
    <source>
        <dbReference type="ARBA" id="ARBA00022825"/>
    </source>
</evidence>
<dbReference type="RefSeq" id="WP_237182387.1">
    <property type="nucleotide sequence ID" value="NZ_CP061091.1"/>
</dbReference>
<keyword evidence="7" id="KW-1185">Reference proteome</keyword>
<dbReference type="PROSITE" id="PS50106">
    <property type="entry name" value="PDZ"/>
    <property type="match status" value="1"/>
</dbReference>
<dbReference type="SUPFAM" id="SSF50494">
    <property type="entry name" value="Trypsin-like serine proteases"/>
    <property type="match status" value="1"/>
</dbReference>
<dbReference type="PANTHER" id="PTHR22939">
    <property type="entry name" value="SERINE PROTEASE FAMILY S1C HTRA-RELATED"/>
    <property type="match status" value="1"/>
</dbReference>
<proteinExistence type="inferred from homology"/>
<feature type="domain" description="PDZ" evidence="5">
    <location>
        <begin position="219"/>
        <end position="279"/>
    </location>
</feature>